<keyword evidence="4" id="KW-0175">Coiled coil</keyword>
<dbReference type="InParanoid" id="A0A1S3HL81"/>
<feature type="compositionally biased region" description="Polar residues" evidence="5">
    <location>
        <begin position="840"/>
        <end position="858"/>
    </location>
</feature>
<dbReference type="Proteomes" id="UP000085678">
    <property type="component" value="Unplaced"/>
</dbReference>
<feature type="domain" description="Olfactomedin-like" evidence="6">
    <location>
        <begin position="890"/>
        <end position="1150"/>
    </location>
</feature>
<dbReference type="RefSeq" id="XP_013386782.1">
    <property type="nucleotide sequence ID" value="XM_013531328.1"/>
</dbReference>
<evidence type="ECO:0000256" key="3">
    <source>
        <dbReference type="PROSITE-ProRule" id="PRU00446"/>
    </source>
</evidence>
<name>A0A1S3HL81_LINAN</name>
<feature type="compositionally biased region" description="Low complexity" evidence="5">
    <location>
        <begin position="859"/>
        <end position="877"/>
    </location>
</feature>
<dbReference type="GO" id="GO:0005615">
    <property type="term" value="C:extracellular space"/>
    <property type="evidence" value="ECO:0007669"/>
    <property type="project" value="TreeGrafter"/>
</dbReference>
<dbReference type="GeneID" id="106156202"/>
<evidence type="ECO:0000256" key="1">
    <source>
        <dbReference type="ARBA" id="ARBA00004613"/>
    </source>
</evidence>
<feature type="region of interest" description="Disordered" evidence="5">
    <location>
        <begin position="568"/>
        <end position="782"/>
    </location>
</feature>
<dbReference type="Gene3D" id="1.10.287.1490">
    <property type="match status" value="1"/>
</dbReference>
<accession>A0A1S3HL81</accession>
<dbReference type="Pfam" id="PF02191">
    <property type="entry name" value="OLF"/>
    <property type="match status" value="1"/>
</dbReference>
<gene>
    <name evidence="8" type="primary">LOC106156202</name>
</gene>
<dbReference type="GO" id="GO:0007165">
    <property type="term" value="P:signal transduction"/>
    <property type="evidence" value="ECO:0007669"/>
    <property type="project" value="TreeGrafter"/>
</dbReference>
<keyword evidence="7" id="KW-1185">Reference proteome</keyword>
<organism evidence="7 8">
    <name type="scientific">Lingula anatina</name>
    <name type="common">Brachiopod</name>
    <name type="synonym">Lingula unguis</name>
    <dbReference type="NCBI Taxonomy" id="7574"/>
    <lineage>
        <taxon>Eukaryota</taxon>
        <taxon>Metazoa</taxon>
        <taxon>Spiralia</taxon>
        <taxon>Lophotrochozoa</taxon>
        <taxon>Brachiopoda</taxon>
        <taxon>Linguliformea</taxon>
        <taxon>Lingulata</taxon>
        <taxon>Lingulida</taxon>
        <taxon>Linguloidea</taxon>
        <taxon>Lingulidae</taxon>
        <taxon>Lingula</taxon>
    </lineage>
</organism>
<dbReference type="PANTHER" id="PTHR23192">
    <property type="entry name" value="OLFACTOMEDIN-RELATED"/>
    <property type="match status" value="1"/>
</dbReference>
<feature type="compositionally biased region" description="Polar residues" evidence="5">
    <location>
        <begin position="819"/>
        <end position="833"/>
    </location>
</feature>
<dbReference type="PROSITE" id="PS51132">
    <property type="entry name" value="OLF"/>
    <property type="match status" value="1"/>
</dbReference>
<dbReference type="KEGG" id="lak:106156202"/>
<evidence type="ECO:0000256" key="4">
    <source>
        <dbReference type="SAM" id="Coils"/>
    </source>
</evidence>
<dbReference type="SMART" id="SM00284">
    <property type="entry name" value="OLF"/>
    <property type="match status" value="1"/>
</dbReference>
<dbReference type="PANTHER" id="PTHR23192:SF87">
    <property type="entry name" value="AMASSIN-3"/>
    <property type="match status" value="1"/>
</dbReference>
<evidence type="ECO:0000256" key="2">
    <source>
        <dbReference type="ARBA" id="ARBA00022525"/>
    </source>
</evidence>
<feature type="region of interest" description="Disordered" evidence="5">
    <location>
        <begin position="815"/>
        <end position="877"/>
    </location>
</feature>
<dbReference type="AlphaFoldDB" id="A0A1S3HL81"/>
<evidence type="ECO:0000313" key="8">
    <source>
        <dbReference type="RefSeq" id="XP_013386782.1"/>
    </source>
</evidence>
<dbReference type="InterPro" id="IPR003112">
    <property type="entry name" value="Olfac-like_dom"/>
</dbReference>
<feature type="coiled-coil region" evidence="4">
    <location>
        <begin position="121"/>
        <end position="172"/>
    </location>
</feature>
<feature type="coiled-coil region" evidence="4">
    <location>
        <begin position="259"/>
        <end position="381"/>
    </location>
</feature>
<dbReference type="OrthoDB" id="6058931at2759"/>
<protein>
    <submittedName>
        <fullName evidence="8">Uncharacterized protein LOC106156202</fullName>
    </submittedName>
</protein>
<evidence type="ECO:0000256" key="5">
    <source>
        <dbReference type="SAM" id="MobiDB-lite"/>
    </source>
</evidence>
<reference evidence="8" key="1">
    <citation type="submission" date="2025-08" db="UniProtKB">
        <authorList>
            <consortium name="RefSeq"/>
        </authorList>
    </citation>
    <scope>IDENTIFICATION</scope>
    <source>
        <tissue evidence="8">Gonads</tissue>
    </source>
</reference>
<keyword evidence="2" id="KW-0964">Secreted</keyword>
<comment type="caution">
    <text evidence="3">Lacks conserved residue(s) required for the propagation of feature annotation.</text>
</comment>
<feature type="compositionally biased region" description="Low complexity" evidence="5">
    <location>
        <begin position="586"/>
        <end position="758"/>
    </location>
</feature>
<proteinExistence type="predicted"/>
<dbReference type="InterPro" id="IPR050605">
    <property type="entry name" value="Olfactomedin-like_domain"/>
</dbReference>
<comment type="subcellular location">
    <subcellularLocation>
        <location evidence="1">Secreted</location>
    </subcellularLocation>
</comment>
<evidence type="ECO:0000313" key="7">
    <source>
        <dbReference type="Proteomes" id="UP000085678"/>
    </source>
</evidence>
<sequence length="1153" mass="127091">MTKIYSQNCSVVCQTCFPGSRPEGSMETTSLWTLRRQLGLTCIRVLIIWSVLWSCSAPLVLADQSVATDSDGGMSPYSFKVPKEFNNIQMAFSKENRAETLAKQSEVLQMQAKVLTELFNIKNISQLVENLIARVVQLEELPEKYIRQQKDLEALREKHDVLLERVADLESNQTQIYQTLETLEGEDEQIRGKVQEVDRNVRKKVADENAAITEIIQQNQRNHLQLASRVTNLRGDLQTTQDKLYEVSSKRDALEKSVEEGVKGELQNLEVRVDRLEKDVMELQKEDAEIESKVTDLATSRDEAREDIDALKKNAEDMDGEVTSIKANQSKERAKVESADKAINEQLNDLKRKSDDVCTEIEALKTENERQNARVDTLGKDLGDKYDKTSTEIESLKTHQDKQNIRVENLGQDLNSLINKKVLQLNTTAMVLGTKTQTLEEQVSNLYSKWIFLNNTTTALRTSVPSLIQHTIHSVLNSTNTKMAALRRTVHSNANHLFDLHHDFQTRWNETIDNIVDAIDTLKNRTDNISSASLPTSCMCTDEMLYSFVTNYRFNGTGLKLVIDHTGHSSTTTASTTETSTKELVSSVTPSTSLLTTSETTTTASAVSSASTTVSSTTATKSTTTPATTTSTTTTTTTTPTTTTTTTTPTTTTTTTTTPTTTTTTTPTTTTTTTATTPPTTSVVSTSSTVTTPTIEPTTNTETTQETTITSVISISSTDSTPTPNTTETTPLSTPTSTTTSPESSTKTPTTTWFDFSGSGSGIGDNDNEDDGGDVTTTEPDIGDVTTIFRNYSQSSSTAAVDTNNEFEFDNTTDEVDVTQESSTERASVSSTGDVILTEPSPSSTEMHETVNITSTAITSGSPVSVSVETSSTEGEISATTEAMPVPRLGCVDSDPVFDNEMTQKIFQRWLTGAWMKDPGVPDDRVWVIKNSRADSIIEYNSTERLNGDTPNGHSIFNGFQCTGTGHVVYKGSLYCHKFNSTVLVKSDLKGRILTEAALPGMGIDNSFSYSVGGNTAVDFAVDEVGIWVLYSTEKEEGKLIVSQIDENSLEVMETWVTDIIKNETINAFMINGTLFALNSNTAGLSHIQYIYDTRTDRGRYLSPTTIPLLHNLNSPPPYFDVMVDYNPRDERLYVWRMQNWDGHLITFQLMCK</sequence>
<feature type="compositionally biased region" description="Low complexity" evidence="5">
    <location>
        <begin position="569"/>
        <end position="579"/>
    </location>
</feature>
<evidence type="ECO:0000259" key="6">
    <source>
        <dbReference type="PROSITE" id="PS51132"/>
    </source>
</evidence>